<dbReference type="RefSeq" id="WP_194105209.1">
    <property type="nucleotide sequence ID" value="NZ_JADFFM010000001.1"/>
</dbReference>
<keyword evidence="1" id="KW-0732">Signal</keyword>
<feature type="signal peptide" evidence="1">
    <location>
        <begin position="1"/>
        <end position="25"/>
    </location>
</feature>
<protein>
    <submittedName>
        <fullName evidence="2">BamA/TamA family outer membrane protein</fullName>
    </submittedName>
</protein>
<comment type="caution">
    <text evidence="2">The sequence shown here is derived from an EMBL/GenBank/DDBJ whole genome shotgun (WGS) entry which is preliminary data.</text>
</comment>
<sequence>MFTKKTYSAFILTLSIIGIAGVAFAQQKVLGDSIKIAVYPPYNKVSALHRTFWGKNYRTLWATPVNMKVFYLEKEKGGLTITDMGGGKQTRSLQLTDAAGHQWALRSVQKFPERALPKDQRHTVLKAILQDEVTTSNPYAALAVPPLADALNIPHSNPVFVYLPDDPALGQYRKEFANHVYLFEEREPLDGTKTYKTEKVQEKLQDDNDNRIDQKQLLRARLLDMIMGDWDRHGDQWRWEKEDSGKINLYQPIPKDRDKVFYSTSGVFPFFAALANPQLQPFKNHISKIEFWNKNAIYFDFYFLNQLSKTDWEEQIAYVQSKLTNELLASAVKKLPADIYKLTGRETTEKLIARRNNIKHDALEYYLFLAKNVDVSASDKKEQFTVNELDNGSLDVTMRAVKKDDSLGKVVYHRILQPGETKSVRLYGMGGKDVFMVKGHVPSPIKVRMIGGDGEDRFIIDSTLFNRRKLVVFDRSDEKNELPPHRLASVMTSKDTSVNTYDKYNFKYDLYLPKVGIGYNTEDGVRLQVGYAIEKHGFRDSPYVYKQELSAGYTLSKSSFIFTYAGDFKNFIGTSGLNVNVIGRGPNNVNSFFGYGNNSVFVNEGTKEFNYYRNRYDHIDADIRIYQQHKKWKISEGVIGQYYTSNLATNVNHYFFEYNQQHPADDFFATKAYGGLVLGAEFDTRDNTTWPTKGIYWTTKITGLTGINIKDHTNGQIFTTFNFYLNPGGDSTFVIANRIGGGVFIGHGEFFQMMNLGGPFSLQGYHTSRFIGKQMAFNNTELRLKLFKFNTYIFPGTLGLIAYNDAGRVWLPGESSDTIHDAFGGGLFITPYNKVMLSAVIGQTTTGADGSLLYLSAGVRF</sequence>
<keyword evidence="3" id="KW-1185">Reference proteome</keyword>
<reference evidence="2 3" key="1">
    <citation type="submission" date="2020-10" db="EMBL/GenBank/DDBJ databases">
        <title>Mucilaginibacter mali sp. nov., isolated from rhizosphere soil of apple orchard.</title>
        <authorList>
            <person name="Lee J.-S."/>
            <person name="Kim H.S."/>
            <person name="Kim J.-S."/>
        </authorList>
    </citation>
    <scope>NUCLEOTIDE SEQUENCE [LARGE SCALE GENOMIC DNA]</scope>
    <source>
        <strain evidence="2 3">KCTC 23157</strain>
    </source>
</reference>
<proteinExistence type="predicted"/>
<dbReference type="Gene3D" id="2.40.160.50">
    <property type="entry name" value="membrane protein fhac: a member of the omp85/tpsb transporter family"/>
    <property type="match status" value="1"/>
</dbReference>
<dbReference type="Proteomes" id="UP000632774">
    <property type="component" value="Unassembled WGS sequence"/>
</dbReference>
<organism evidence="2 3">
    <name type="scientific">Mucilaginibacter boryungensis</name>
    <dbReference type="NCBI Taxonomy" id="768480"/>
    <lineage>
        <taxon>Bacteria</taxon>
        <taxon>Pseudomonadati</taxon>
        <taxon>Bacteroidota</taxon>
        <taxon>Sphingobacteriia</taxon>
        <taxon>Sphingobacteriales</taxon>
        <taxon>Sphingobacteriaceae</taxon>
        <taxon>Mucilaginibacter</taxon>
    </lineage>
</organism>
<evidence type="ECO:0000256" key="1">
    <source>
        <dbReference type="SAM" id="SignalP"/>
    </source>
</evidence>
<feature type="chain" id="PRO_5046501625" evidence="1">
    <location>
        <begin position="26"/>
        <end position="861"/>
    </location>
</feature>
<evidence type="ECO:0000313" key="2">
    <source>
        <dbReference type="EMBL" id="MBE9665823.1"/>
    </source>
</evidence>
<dbReference type="EMBL" id="JADFFM010000001">
    <property type="protein sequence ID" value="MBE9665823.1"/>
    <property type="molecule type" value="Genomic_DNA"/>
</dbReference>
<name>A0ABR9XEM6_9SPHI</name>
<gene>
    <name evidence="2" type="ORF">IRJ18_05575</name>
</gene>
<accession>A0ABR9XEM6</accession>
<evidence type="ECO:0000313" key="3">
    <source>
        <dbReference type="Proteomes" id="UP000632774"/>
    </source>
</evidence>